<dbReference type="AlphaFoldDB" id="A0A1I7WPL4"/>
<keyword evidence="1" id="KW-1185">Reference proteome</keyword>
<dbReference type="WBParaSite" id="Hba_07091">
    <property type="protein sequence ID" value="Hba_07091"/>
    <property type="gene ID" value="Hba_07091"/>
</dbReference>
<protein>
    <submittedName>
        <fullName evidence="2">Secreted protein</fullName>
    </submittedName>
</protein>
<sequence length="56" mass="6441">MLRALMCTRQACISFFRPFSSQDPVVTAVTGNLEVRCEDFMQYNDSFNSSESHIFL</sequence>
<proteinExistence type="predicted"/>
<dbReference type="Proteomes" id="UP000095283">
    <property type="component" value="Unplaced"/>
</dbReference>
<accession>A0A1I7WPL4</accession>
<evidence type="ECO:0000313" key="2">
    <source>
        <dbReference type="WBParaSite" id="Hba_07091"/>
    </source>
</evidence>
<evidence type="ECO:0000313" key="1">
    <source>
        <dbReference type="Proteomes" id="UP000095283"/>
    </source>
</evidence>
<organism evidence="1 2">
    <name type="scientific">Heterorhabditis bacteriophora</name>
    <name type="common">Entomopathogenic nematode worm</name>
    <dbReference type="NCBI Taxonomy" id="37862"/>
    <lineage>
        <taxon>Eukaryota</taxon>
        <taxon>Metazoa</taxon>
        <taxon>Ecdysozoa</taxon>
        <taxon>Nematoda</taxon>
        <taxon>Chromadorea</taxon>
        <taxon>Rhabditida</taxon>
        <taxon>Rhabditina</taxon>
        <taxon>Rhabditomorpha</taxon>
        <taxon>Strongyloidea</taxon>
        <taxon>Heterorhabditidae</taxon>
        <taxon>Heterorhabditis</taxon>
    </lineage>
</organism>
<reference evidence="2" key="1">
    <citation type="submission" date="2016-11" db="UniProtKB">
        <authorList>
            <consortium name="WormBaseParasite"/>
        </authorList>
    </citation>
    <scope>IDENTIFICATION</scope>
</reference>
<name>A0A1I7WPL4_HETBA</name>